<name>A0A0E9V8H7_ANGAN</name>
<evidence type="ECO:0000313" key="1">
    <source>
        <dbReference type="EMBL" id="JAH73755.1"/>
    </source>
</evidence>
<protein>
    <submittedName>
        <fullName evidence="1">Uncharacterized protein</fullName>
    </submittedName>
</protein>
<organism evidence="1">
    <name type="scientific">Anguilla anguilla</name>
    <name type="common">European freshwater eel</name>
    <name type="synonym">Muraena anguilla</name>
    <dbReference type="NCBI Taxonomy" id="7936"/>
    <lineage>
        <taxon>Eukaryota</taxon>
        <taxon>Metazoa</taxon>
        <taxon>Chordata</taxon>
        <taxon>Craniata</taxon>
        <taxon>Vertebrata</taxon>
        <taxon>Euteleostomi</taxon>
        <taxon>Actinopterygii</taxon>
        <taxon>Neopterygii</taxon>
        <taxon>Teleostei</taxon>
        <taxon>Anguilliformes</taxon>
        <taxon>Anguillidae</taxon>
        <taxon>Anguilla</taxon>
    </lineage>
</organism>
<proteinExistence type="predicted"/>
<sequence>MTYVMCDKIRKMSWMDSLTLKIWFCLCCCFLFEYHRNNKICSGKM</sequence>
<reference evidence="1" key="1">
    <citation type="submission" date="2014-11" db="EMBL/GenBank/DDBJ databases">
        <authorList>
            <person name="Amaro Gonzalez C."/>
        </authorList>
    </citation>
    <scope>NUCLEOTIDE SEQUENCE</scope>
</reference>
<dbReference type="AlphaFoldDB" id="A0A0E9V8H7"/>
<dbReference type="EMBL" id="GBXM01034822">
    <property type="protein sequence ID" value="JAH73755.1"/>
    <property type="molecule type" value="Transcribed_RNA"/>
</dbReference>
<reference evidence="1" key="2">
    <citation type="journal article" date="2015" name="Fish Shellfish Immunol.">
        <title>Early steps in the European eel (Anguilla anguilla)-Vibrio vulnificus interaction in the gills: Role of the RtxA13 toxin.</title>
        <authorList>
            <person name="Callol A."/>
            <person name="Pajuelo D."/>
            <person name="Ebbesson L."/>
            <person name="Teles M."/>
            <person name="MacKenzie S."/>
            <person name="Amaro C."/>
        </authorList>
    </citation>
    <scope>NUCLEOTIDE SEQUENCE</scope>
</reference>
<accession>A0A0E9V8H7</accession>